<feature type="repeat" description="PPR" evidence="2">
    <location>
        <begin position="165"/>
        <end position="195"/>
    </location>
</feature>
<dbReference type="OrthoDB" id="185373at2759"/>
<dbReference type="GeneID" id="111022546"/>
<sequence>MVNGYLQNEHYVESIELFKIMGRCDLEFDSYTCNFALKACTFLLDYEMGMEVIRLAVYMGWDRGKFLGSSILNFLVKTGDIKGAQKFFHQMLGKDVVCWNVMIGGFMKEGLYSEGFSVFLDMLFSGIEPTAVTMTSLIQACGETGNVEFGKCIHGYILGFGMSSDTRVLTSLIDMYCKTGDIKTARWIFNSMPLRNLVSWNAMISGYVQNGLPLEALNLFRMLVTSDGGFDSATIVSLLQVCSHAVDLDGGKILHGCVYRSGLDLNLILSTAIVDLYAKCGSLAYAFSFFQRMKSKNVISWTAMLVGLTQNGHARDALRLFNQMQNEKVSFNALTLISLMHCCTLLGSLNKGRSVHAILIRFGFSSDAIATTALIDMYAKCSKIDSAEKVFKYGFFTPKDVILYNSMISGYGTHGLGHKALCVYREMEREGLQPNESTFVSLLFACSHSGLVEEGVSLFSSMKKDHNITPTDKLYACFVDLLSRAGRLRQADALINQMPFIPTSGILETLLNGCLMHKDIELGVKIADRLLSLDSKNSSIYITLSNIYAEARQWDSVKYVRGLMLEQELKKITGYTSIEVSLECMNERPYR</sequence>
<dbReference type="GO" id="GO:0099402">
    <property type="term" value="P:plant organ development"/>
    <property type="evidence" value="ECO:0007669"/>
    <property type="project" value="UniProtKB-ARBA"/>
</dbReference>
<dbReference type="FunFam" id="1.25.40.10:FF:000031">
    <property type="entry name" value="Pentatricopeptide repeat-containing protein mitochondrial"/>
    <property type="match status" value="1"/>
</dbReference>
<proteinExistence type="predicted"/>
<reference evidence="4" key="1">
    <citation type="submission" date="2025-08" db="UniProtKB">
        <authorList>
            <consortium name="RefSeq"/>
        </authorList>
    </citation>
    <scope>IDENTIFICATION</scope>
    <source>
        <strain evidence="4">OHB3-1</strain>
    </source>
</reference>
<dbReference type="InterPro" id="IPR046960">
    <property type="entry name" value="PPR_At4g14850-like_plant"/>
</dbReference>
<organism evidence="3 4">
    <name type="scientific">Momordica charantia</name>
    <name type="common">Bitter gourd</name>
    <name type="synonym">Balsam pear</name>
    <dbReference type="NCBI Taxonomy" id="3673"/>
    <lineage>
        <taxon>Eukaryota</taxon>
        <taxon>Viridiplantae</taxon>
        <taxon>Streptophyta</taxon>
        <taxon>Embryophyta</taxon>
        <taxon>Tracheophyta</taxon>
        <taxon>Spermatophyta</taxon>
        <taxon>Magnoliopsida</taxon>
        <taxon>eudicotyledons</taxon>
        <taxon>Gunneridae</taxon>
        <taxon>Pentapetalae</taxon>
        <taxon>rosids</taxon>
        <taxon>fabids</taxon>
        <taxon>Cucurbitales</taxon>
        <taxon>Cucurbitaceae</taxon>
        <taxon>Momordiceae</taxon>
        <taxon>Momordica</taxon>
    </lineage>
</organism>
<feature type="repeat" description="PPR" evidence="2">
    <location>
        <begin position="435"/>
        <end position="465"/>
    </location>
</feature>
<dbReference type="KEGG" id="mcha:111022546"/>
<name>A0A6J1DRK8_MOMCH</name>
<dbReference type="FunFam" id="1.25.40.10:FF:000343">
    <property type="entry name" value="Pentatricopeptide repeat-containing protein At3g58590"/>
    <property type="match status" value="1"/>
</dbReference>
<evidence type="ECO:0000256" key="1">
    <source>
        <dbReference type="ARBA" id="ARBA00022737"/>
    </source>
</evidence>
<feature type="repeat" description="PPR" evidence="2">
    <location>
        <begin position="297"/>
        <end position="331"/>
    </location>
</feature>
<dbReference type="Gene3D" id="1.25.40.10">
    <property type="entry name" value="Tetratricopeptide repeat domain"/>
    <property type="match status" value="4"/>
</dbReference>
<accession>A0A6J1DRK8</accession>
<dbReference type="PANTHER" id="PTHR24015:SF553">
    <property type="entry name" value="DYW DOMAIN-CONTAINING PROTEIN"/>
    <property type="match status" value="1"/>
</dbReference>
<feature type="repeat" description="PPR" evidence="2">
    <location>
        <begin position="95"/>
        <end position="129"/>
    </location>
</feature>
<dbReference type="PROSITE" id="PS51375">
    <property type="entry name" value="PPR"/>
    <property type="match status" value="6"/>
</dbReference>
<dbReference type="InterPro" id="IPR046848">
    <property type="entry name" value="E_motif"/>
</dbReference>
<feature type="repeat" description="PPR" evidence="2">
    <location>
        <begin position="196"/>
        <end position="226"/>
    </location>
</feature>
<evidence type="ECO:0000313" key="4">
    <source>
        <dbReference type="RefSeq" id="XP_022155401.1"/>
    </source>
</evidence>
<evidence type="ECO:0000256" key="2">
    <source>
        <dbReference type="PROSITE-ProRule" id="PRU00708"/>
    </source>
</evidence>
<dbReference type="Pfam" id="PF01535">
    <property type="entry name" value="PPR"/>
    <property type="match status" value="4"/>
</dbReference>
<dbReference type="InterPro" id="IPR002885">
    <property type="entry name" value="PPR_rpt"/>
</dbReference>
<dbReference type="Pfam" id="PF20431">
    <property type="entry name" value="E_motif"/>
    <property type="match status" value="1"/>
</dbReference>
<dbReference type="FunFam" id="1.25.40.10:FF:000158">
    <property type="entry name" value="pentatricopeptide repeat-containing protein At2g33680"/>
    <property type="match status" value="1"/>
</dbReference>
<dbReference type="GO" id="GO:0003723">
    <property type="term" value="F:RNA binding"/>
    <property type="evidence" value="ECO:0007669"/>
    <property type="project" value="InterPro"/>
</dbReference>
<protein>
    <submittedName>
        <fullName evidence="4">Pentatricopeptide repeat-containing protein At4g21300-like</fullName>
    </submittedName>
</protein>
<feature type="repeat" description="PPR" evidence="2">
    <location>
        <begin position="400"/>
        <end position="434"/>
    </location>
</feature>
<keyword evidence="1" id="KW-0677">Repeat</keyword>
<dbReference type="Proteomes" id="UP000504603">
    <property type="component" value="Unplaced"/>
</dbReference>
<dbReference type="Pfam" id="PF13041">
    <property type="entry name" value="PPR_2"/>
    <property type="match status" value="3"/>
</dbReference>
<keyword evidence="3" id="KW-1185">Reference proteome</keyword>
<dbReference type="NCBIfam" id="TIGR00756">
    <property type="entry name" value="PPR"/>
    <property type="match status" value="4"/>
</dbReference>
<dbReference type="RefSeq" id="XP_022155401.1">
    <property type="nucleotide sequence ID" value="XM_022299709.1"/>
</dbReference>
<dbReference type="InterPro" id="IPR011990">
    <property type="entry name" value="TPR-like_helical_dom_sf"/>
</dbReference>
<evidence type="ECO:0000313" key="3">
    <source>
        <dbReference type="Proteomes" id="UP000504603"/>
    </source>
</evidence>
<dbReference type="GO" id="GO:0009451">
    <property type="term" value="P:RNA modification"/>
    <property type="evidence" value="ECO:0007669"/>
    <property type="project" value="InterPro"/>
</dbReference>
<gene>
    <name evidence="4" type="primary">LOC111022546</name>
</gene>
<dbReference type="AlphaFoldDB" id="A0A6J1DRK8"/>
<dbReference type="PANTHER" id="PTHR24015">
    <property type="entry name" value="OS07G0578800 PROTEIN-RELATED"/>
    <property type="match status" value="1"/>
</dbReference>